<dbReference type="EMBL" id="MU005987">
    <property type="protein sequence ID" value="KAF2859867.1"/>
    <property type="molecule type" value="Genomic_DNA"/>
</dbReference>
<evidence type="ECO:0000313" key="20">
    <source>
        <dbReference type="Proteomes" id="UP000799421"/>
    </source>
</evidence>
<evidence type="ECO:0000256" key="18">
    <source>
        <dbReference type="SAM" id="SignalP"/>
    </source>
</evidence>
<accession>A0A6A7BXZ8</accession>
<evidence type="ECO:0000313" key="19">
    <source>
        <dbReference type="EMBL" id="KAF2859867.1"/>
    </source>
</evidence>
<keyword evidence="20" id="KW-1185">Reference proteome</keyword>
<proteinExistence type="inferred from homology"/>
<keyword evidence="7" id="KW-0812">Transmembrane</keyword>
<evidence type="ECO:0000256" key="1">
    <source>
        <dbReference type="ARBA" id="ARBA00001024"/>
    </source>
</evidence>
<comment type="subunit">
    <text evidence="5">Binds to both phosphatidylinositol (PI) and phosphatidylinositol 3,5-bisphosphate (PIP2).</text>
</comment>
<evidence type="ECO:0000256" key="6">
    <source>
        <dbReference type="ARBA" id="ARBA00013279"/>
    </source>
</evidence>
<dbReference type="GO" id="GO:0004806">
    <property type="term" value="F:triacylglycerol lipase activity"/>
    <property type="evidence" value="ECO:0007669"/>
    <property type="project" value="UniProtKB-EC"/>
</dbReference>
<keyword evidence="18" id="KW-0732">Signal</keyword>
<evidence type="ECO:0000256" key="16">
    <source>
        <dbReference type="ARBA" id="ARBA00023180"/>
    </source>
</evidence>
<dbReference type="GO" id="GO:0004620">
    <property type="term" value="F:phospholipase activity"/>
    <property type="evidence" value="ECO:0007669"/>
    <property type="project" value="TreeGrafter"/>
</dbReference>
<keyword evidence="12" id="KW-1133">Transmembrane helix</keyword>
<evidence type="ECO:0000256" key="11">
    <source>
        <dbReference type="ARBA" id="ARBA00022968"/>
    </source>
</evidence>
<keyword evidence="11" id="KW-0735">Signal-anchor</keyword>
<evidence type="ECO:0000256" key="15">
    <source>
        <dbReference type="ARBA" id="ARBA00023136"/>
    </source>
</evidence>
<comment type="similarity">
    <text evidence="4">Belongs to the AB hydrolase superfamily. Lipase family.</text>
</comment>
<organism evidence="19 20">
    <name type="scientific">Piedraia hortae CBS 480.64</name>
    <dbReference type="NCBI Taxonomy" id="1314780"/>
    <lineage>
        <taxon>Eukaryota</taxon>
        <taxon>Fungi</taxon>
        <taxon>Dikarya</taxon>
        <taxon>Ascomycota</taxon>
        <taxon>Pezizomycotina</taxon>
        <taxon>Dothideomycetes</taxon>
        <taxon>Dothideomycetidae</taxon>
        <taxon>Capnodiales</taxon>
        <taxon>Piedraiaceae</taxon>
        <taxon>Piedraia</taxon>
    </lineage>
</organism>
<dbReference type="InterPro" id="IPR050805">
    <property type="entry name" value="ATG15_Lipase"/>
</dbReference>
<dbReference type="PANTHER" id="PTHR47175:SF2">
    <property type="entry name" value="LIPASE ATG15-RELATED"/>
    <property type="match status" value="1"/>
</dbReference>
<dbReference type="SUPFAM" id="SSF53474">
    <property type="entry name" value="alpha/beta-Hydrolases"/>
    <property type="match status" value="1"/>
</dbReference>
<keyword evidence="13" id="KW-0072">Autophagy</keyword>
<dbReference type="GO" id="GO:0034496">
    <property type="term" value="P:multivesicular body membrane disassembly"/>
    <property type="evidence" value="ECO:0007669"/>
    <property type="project" value="TreeGrafter"/>
</dbReference>
<name>A0A6A7BXZ8_9PEZI</name>
<evidence type="ECO:0000256" key="14">
    <source>
        <dbReference type="ARBA" id="ARBA00023098"/>
    </source>
</evidence>
<dbReference type="EC" id="3.1.1.3" evidence="6"/>
<dbReference type="FunFam" id="3.40.50.1820:FF:000129">
    <property type="entry name" value="Autophagy related lipase Atg15, putative"/>
    <property type="match status" value="1"/>
</dbReference>
<gene>
    <name evidence="19" type="ORF">K470DRAFT_258391</name>
</gene>
<evidence type="ECO:0000256" key="5">
    <source>
        <dbReference type="ARBA" id="ARBA00011137"/>
    </source>
</evidence>
<dbReference type="GO" id="GO:0046461">
    <property type="term" value="P:neutral lipid catabolic process"/>
    <property type="evidence" value="ECO:0007669"/>
    <property type="project" value="TreeGrafter"/>
</dbReference>
<dbReference type="InterPro" id="IPR029058">
    <property type="entry name" value="AB_hydrolase_fold"/>
</dbReference>
<evidence type="ECO:0000256" key="12">
    <source>
        <dbReference type="ARBA" id="ARBA00022989"/>
    </source>
</evidence>
<feature type="chain" id="PRO_5025478846" description="triacylglycerol lipase" evidence="18">
    <location>
        <begin position="18"/>
        <end position="541"/>
    </location>
</feature>
<evidence type="ECO:0000256" key="7">
    <source>
        <dbReference type="ARBA" id="ARBA00022692"/>
    </source>
</evidence>
<keyword evidence="9 19" id="KW-0378">Hydrolase</keyword>
<reference evidence="19" key="1">
    <citation type="journal article" date="2020" name="Stud. Mycol.">
        <title>101 Dothideomycetes genomes: a test case for predicting lifestyles and emergence of pathogens.</title>
        <authorList>
            <person name="Haridas S."/>
            <person name="Albert R."/>
            <person name="Binder M."/>
            <person name="Bloem J."/>
            <person name="Labutti K."/>
            <person name="Salamov A."/>
            <person name="Andreopoulos B."/>
            <person name="Baker S."/>
            <person name="Barry K."/>
            <person name="Bills G."/>
            <person name="Bluhm B."/>
            <person name="Cannon C."/>
            <person name="Castanera R."/>
            <person name="Culley D."/>
            <person name="Daum C."/>
            <person name="Ezra D."/>
            <person name="Gonzalez J."/>
            <person name="Henrissat B."/>
            <person name="Kuo A."/>
            <person name="Liang C."/>
            <person name="Lipzen A."/>
            <person name="Lutzoni F."/>
            <person name="Magnuson J."/>
            <person name="Mondo S."/>
            <person name="Nolan M."/>
            <person name="Ohm R."/>
            <person name="Pangilinan J."/>
            <person name="Park H.-J."/>
            <person name="Ramirez L."/>
            <person name="Alfaro M."/>
            <person name="Sun H."/>
            <person name="Tritt A."/>
            <person name="Yoshinaga Y."/>
            <person name="Zwiers L.-H."/>
            <person name="Turgeon B."/>
            <person name="Goodwin S."/>
            <person name="Spatafora J."/>
            <person name="Crous P."/>
            <person name="Grigoriev I."/>
        </authorList>
    </citation>
    <scope>NUCLEOTIDE SEQUENCE</scope>
    <source>
        <strain evidence="19">CBS 480.64</strain>
    </source>
</reference>
<keyword evidence="10" id="KW-0442">Lipid degradation</keyword>
<protein>
    <recommendedName>
        <fullName evidence="6">triacylglycerol lipase</fullName>
        <ecNumber evidence="6">3.1.1.3</ecNumber>
    </recommendedName>
    <alternativeName>
        <fullName evidence="17">Autophagy-related protein 15</fullName>
    </alternativeName>
</protein>
<dbReference type="Proteomes" id="UP000799421">
    <property type="component" value="Unassembled WGS sequence"/>
</dbReference>
<dbReference type="OrthoDB" id="58570at2759"/>
<comment type="catalytic activity">
    <reaction evidence="1">
        <text>a triacylglycerol + H2O = a diacylglycerol + a fatty acid + H(+)</text>
        <dbReference type="Rhea" id="RHEA:12044"/>
        <dbReference type="ChEBI" id="CHEBI:15377"/>
        <dbReference type="ChEBI" id="CHEBI:15378"/>
        <dbReference type="ChEBI" id="CHEBI:17855"/>
        <dbReference type="ChEBI" id="CHEBI:18035"/>
        <dbReference type="ChEBI" id="CHEBI:28868"/>
        <dbReference type="EC" id="3.1.1.3"/>
    </reaction>
</comment>
<comment type="subcellular location">
    <subcellularLocation>
        <location evidence="3">Endosome</location>
        <location evidence="3">Multivesicular body membrane</location>
        <topology evidence="3">Single-pass type II membrane protein</topology>
    </subcellularLocation>
    <subcellularLocation>
        <location evidence="2">Prevacuolar compartment membrane</location>
        <topology evidence="2">Single-pass type II membrane protein</topology>
    </subcellularLocation>
</comment>
<keyword evidence="16" id="KW-0325">Glycoprotein</keyword>
<evidence type="ECO:0000256" key="4">
    <source>
        <dbReference type="ARBA" id="ARBA00010701"/>
    </source>
</evidence>
<dbReference type="GO" id="GO:0005775">
    <property type="term" value="C:vacuolar lumen"/>
    <property type="evidence" value="ECO:0007669"/>
    <property type="project" value="TreeGrafter"/>
</dbReference>
<dbReference type="AlphaFoldDB" id="A0A6A7BXZ8"/>
<evidence type="ECO:0000256" key="17">
    <source>
        <dbReference type="ARBA" id="ARBA00029828"/>
    </source>
</evidence>
<dbReference type="GO" id="GO:0006660">
    <property type="term" value="P:phosphatidylserine catabolic process"/>
    <property type="evidence" value="ECO:0007669"/>
    <property type="project" value="TreeGrafter"/>
</dbReference>
<evidence type="ECO:0000256" key="13">
    <source>
        <dbReference type="ARBA" id="ARBA00023006"/>
    </source>
</evidence>
<evidence type="ECO:0000256" key="2">
    <source>
        <dbReference type="ARBA" id="ARBA00004270"/>
    </source>
</evidence>
<dbReference type="PANTHER" id="PTHR47175">
    <property type="entry name" value="LIPASE ATG15-RELATED"/>
    <property type="match status" value="1"/>
</dbReference>
<dbReference type="GO" id="GO:0032585">
    <property type="term" value="C:multivesicular body membrane"/>
    <property type="evidence" value="ECO:0007669"/>
    <property type="project" value="UniProtKB-SubCell"/>
</dbReference>
<feature type="signal peptide" evidence="18">
    <location>
        <begin position="1"/>
        <end position="17"/>
    </location>
</feature>
<dbReference type="GO" id="GO:0034727">
    <property type="term" value="P:piecemeal microautophagy of the nucleus"/>
    <property type="evidence" value="ECO:0007669"/>
    <property type="project" value="TreeGrafter"/>
</dbReference>
<evidence type="ECO:0000256" key="10">
    <source>
        <dbReference type="ARBA" id="ARBA00022963"/>
    </source>
</evidence>
<evidence type="ECO:0000256" key="8">
    <source>
        <dbReference type="ARBA" id="ARBA00022753"/>
    </source>
</evidence>
<evidence type="ECO:0000256" key="9">
    <source>
        <dbReference type="ARBA" id="ARBA00022801"/>
    </source>
</evidence>
<keyword evidence="15" id="KW-0472">Membrane</keyword>
<dbReference type="Gene3D" id="3.40.50.1820">
    <property type="entry name" value="alpha/beta hydrolase"/>
    <property type="match status" value="1"/>
</dbReference>
<sequence>MKTLPLAIALLVRCSCAALFGDVPSAADAKEFTLRHIYHHGSHIYPNLHRYIDVGPEVKLYAKSTPLTIQRLSRRGADDIDRLLAGHDHELATWSFDDISAPNHTDRGTVLTMARMASNAYVQDHLSSDWKDVKGGFNYTSDFGWASDGLRGHIFADQKNKTLVIGLKGTSPAVFDGADTTGNDKLNDNLFGSCCCGQGGQYLWKTVCDCMTSAYTCNNTCLTQSLRDKSHYYRAVRELYHNVTERYPEVDDVWLSGHSLGGVVAALLGQTYGLPTFTFEAFPDAMAAKRLGLPTPPGYKIGSVSREATKGIFHYGHTADPIYMGTCNSATSFCTIAGYAFQGTCHTGQTCTYDTVGDLGWRVAIGTHKIDNVIRDVLEVYETVPQCETDTECVDCFNWKFYESNGTEPITSSSSSSTMRTSTRTRTETCKTPGWWGCLDESTTGTTSTTTESSSSTKCHTPGWFGCKDPTTTTTTTTTTSTVTSTATSTTCKTPGWFGCRDSTTTVASTEASPGSAKGVATATTTAACLNSSYEEWKGDL</sequence>
<keyword evidence="8" id="KW-0967">Endosome</keyword>
<evidence type="ECO:0000256" key="3">
    <source>
        <dbReference type="ARBA" id="ARBA00004343"/>
    </source>
</evidence>
<keyword evidence="14" id="KW-0443">Lipid metabolism</keyword>